<dbReference type="Proteomes" id="UP001055879">
    <property type="component" value="Linkage Group LG17"/>
</dbReference>
<accession>A0ACB8XI23</accession>
<reference evidence="2" key="1">
    <citation type="journal article" date="2022" name="Mol. Ecol. Resour.">
        <title>The genomes of chicory, endive, great burdock and yacon provide insights into Asteraceae palaeo-polyploidization history and plant inulin production.</title>
        <authorList>
            <person name="Fan W."/>
            <person name="Wang S."/>
            <person name="Wang H."/>
            <person name="Wang A."/>
            <person name="Jiang F."/>
            <person name="Liu H."/>
            <person name="Zhao H."/>
            <person name="Xu D."/>
            <person name="Zhang Y."/>
        </authorList>
    </citation>
    <scope>NUCLEOTIDE SEQUENCE [LARGE SCALE GENOMIC DNA]</scope>
    <source>
        <strain evidence="2">cv. Niubang</strain>
    </source>
</reference>
<gene>
    <name evidence="1" type="ORF">L6452_42593</name>
</gene>
<organism evidence="1 2">
    <name type="scientific">Arctium lappa</name>
    <name type="common">Greater burdock</name>
    <name type="synonym">Lappa major</name>
    <dbReference type="NCBI Taxonomy" id="4217"/>
    <lineage>
        <taxon>Eukaryota</taxon>
        <taxon>Viridiplantae</taxon>
        <taxon>Streptophyta</taxon>
        <taxon>Embryophyta</taxon>
        <taxon>Tracheophyta</taxon>
        <taxon>Spermatophyta</taxon>
        <taxon>Magnoliopsida</taxon>
        <taxon>eudicotyledons</taxon>
        <taxon>Gunneridae</taxon>
        <taxon>Pentapetalae</taxon>
        <taxon>asterids</taxon>
        <taxon>campanulids</taxon>
        <taxon>Asterales</taxon>
        <taxon>Asteraceae</taxon>
        <taxon>Carduoideae</taxon>
        <taxon>Cardueae</taxon>
        <taxon>Arctiinae</taxon>
        <taxon>Arctium</taxon>
    </lineage>
</organism>
<name>A0ACB8XI23_ARCLA</name>
<keyword evidence="2" id="KW-1185">Reference proteome</keyword>
<evidence type="ECO:0000313" key="2">
    <source>
        <dbReference type="Proteomes" id="UP001055879"/>
    </source>
</evidence>
<sequence length="198" mass="22001">MKNFGIILGGLHVKSSRAEFSKSDRADEVETVKLLELLYDRHFRVVFIGSALLALQQLSGINVVFYFYSNIFKSSGVPSDIANMSVGVVNLSGYMSLSHTMFFIAFSMAMQAVAGSTLVSGSSVVYLSIGGVLIFKTSGYKFLCWFAISAVAGTTWGPDFVQSSQAFACGDFSLSRTMWWKQKEKLCKRLRWHFFQLS</sequence>
<proteinExistence type="predicted"/>
<reference evidence="1 2" key="2">
    <citation type="journal article" date="2022" name="Mol. Ecol. Resour.">
        <title>The genomes of chicory, endive, great burdock and yacon provide insights into Asteraceae paleo-polyploidization history and plant inulin production.</title>
        <authorList>
            <person name="Fan W."/>
            <person name="Wang S."/>
            <person name="Wang H."/>
            <person name="Wang A."/>
            <person name="Jiang F."/>
            <person name="Liu H."/>
            <person name="Zhao H."/>
            <person name="Xu D."/>
            <person name="Zhang Y."/>
        </authorList>
    </citation>
    <scope>NUCLEOTIDE SEQUENCE [LARGE SCALE GENOMIC DNA]</scope>
    <source>
        <strain evidence="2">cv. Niubang</strain>
    </source>
</reference>
<comment type="caution">
    <text evidence="1">The sequence shown here is derived from an EMBL/GenBank/DDBJ whole genome shotgun (WGS) entry which is preliminary data.</text>
</comment>
<dbReference type="EMBL" id="CM042063">
    <property type="protein sequence ID" value="KAI3667528.1"/>
    <property type="molecule type" value="Genomic_DNA"/>
</dbReference>
<evidence type="ECO:0000313" key="1">
    <source>
        <dbReference type="EMBL" id="KAI3667528.1"/>
    </source>
</evidence>
<protein>
    <submittedName>
        <fullName evidence="1">Uncharacterized protein</fullName>
    </submittedName>
</protein>